<sequence>MSFKVPELPDHISNNLFYTCMSERCQQFIVGSLKTHSLIHYSLISSTTKHQAESIHRIACYIGFQLNHREITIYSDLPDMTCMKFTIPPIPPRWKPLSKIPAPTSIATYSFRRMTIWTKPEYSWTCWMTHLADVLHCRKLKLVFDEGADKYQVEAFKKIFEEKFEILSVRVERNQMEFTGQILKMLHPTREFFLNPIDAEASKSNDAIINKIPGNLEVLEFGDKFPLTISHLEKLDSQNIKIWLLMVTDFDLNTFLKKWISLKTNLNLKQLIARFGLVSISEGYQQRILNGIPYYLLEEDKETLVVGKYQIQRRDGRRAVLMFDTTIFPVRVKMVIVD</sequence>
<dbReference type="GeneID" id="9810727"/>
<evidence type="ECO:0000313" key="3">
    <source>
        <dbReference type="Proteomes" id="UP000483820"/>
    </source>
</evidence>
<dbReference type="KEGG" id="crq:GCK72_011721"/>
<dbReference type="PANTHER" id="PTHR22899:SF0">
    <property type="entry name" value="F-BOX ASSOCIATED DOMAIN-CONTAINING PROTEIN-RELATED"/>
    <property type="match status" value="1"/>
</dbReference>
<dbReference type="Proteomes" id="UP000483820">
    <property type="component" value="Chromosome III"/>
</dbReference>
<dbReference type="Pfam" id="PF07735">
    <property type="entry name" value="FBA_2"/>
    <property type="match status" value="1"/>
</dbReference>
<dbReference type="InterPro" id="IPR012885">
    <property type="entry name" value="F-box_Sdz-33"/>
</dbReference>
<dbReference type="InterPro" id="IPR053222">
    <property type="entry name" value="Zygotic_Embryogenesis-Asso"/>
</dbReference>
<organism evidence="2 3">
    <name type="scientific">Caenorhabditis remanei</name>
    <name type="common">Caenorhabditis vulgaris</name>
    <dbReference type="NCBI Taxonomy" id="31234"/>
    <lineage>
        <taxon>Eukaryota</taxon>
        <taxon>Metazoa</taxon>
        <taxon>Ecdysozoa</taxon>
        <taxon>Nematoda</taxon>
        <taxon>Chromadorea</taxon>
        <taxon>Rhabditida</taxon>
        <taxon>Rhabditina</taxon>
        <taxon>Rhabditomorpha</taxon>
        <taxon>Rhabditoidea</taxon>
        <taxon>Rhabditidae</taxon>
        <taxon>Peloderinae</taxon>
        <taxon>Caenorhabditis</taxon>
    </lineage>
</organism>
<protein>
    <recommendedName>
        <fullName evidence="1">Sdz-33 F-box domain-containing protein</fullName>
    </recommendedName>
</protein>
<gene>
    <name evidence="2" type="ORF">GCK72_011721</name>
</gene>
<dbReference type="AlphaFoldDB" id="A0A6A5H8J4"/>
<feature type="domain" description="Sdz-33 F-box" evidence="1">
    <location>
        <begin position="211"/>
        <end position="271"/>
    </location>
</feature>
<reference evidence="2 3" key="1">
    <citation type="submission" date="2019-12" db="EMBL/GenBank/DDBJ databases">
        <title>Chromosome-level assembly of the Caenorhabditis remanei genome.</title>
        <authorList>
            <person name="Teterina A.A."/>
            <person name="Willis J.H."/>
            <person name="Phillips P.C."/>
        </authorList>
    </citation>
    <scope>NUCLEOTIDE SEQUENCE [LARGE SCALE GENOMIC DNA]</scope>
    <source>
        <strain evidence="2 3">PX506</strain>
        <tissue evidence="2">Whole organism</tissue>
    </source>
</reference>
<evidence type="ECO:0000313" key="2">
    <source>
        <dbReference type="EMBL" id="KAF1763455.1"/>
    </source>
</evidence>
<proteinExistence type="predicted"/>
<comment type="caution">
    <text evidence="2">The sequence shown here is derived from an EMBL/GenBank/DDBJ whole genome shotgun (WGS) entry which is preliminary data.</text>
</comment>
<dbReference type="PANTHER" id="PTHR22899">
    <property type="entry name" value="CYCLIN-RELATED F-BOX FAMILY"/>
    <property type="match status" value="1"/>
</dbReference>
<name>A0A6A5H8J4_CAERE</name>
<dbReference type="CTD" id="9810727"/>
<accession>A0A6A5H8J4</accession>
<dbReference type="EMBL" id="WUAV01000003">
    <property type="protein sequence ID" value="KAF1763455.1"/>
    <property type="molecule type" value="Genomic_DNA"/>
</dbReference>
<evidence type="ECO:0000259" key="1">
    <source>
        <dbReference type="Pfam" id="PF07735"/>
    </source>
</evidence>
<dbReference type="RefSeq" id="XP_053588218.1">
    <property type="nucleotide sequence ID" value="XM_053728641.1"/>
</dbReference>